<evidence type="ECO:0000256" key="15">
    <source>
        <dbReference type="ARBA" id="ARBA00083172"/>
    </source>
</evidence>
<feature type="compositionally biased region" description="Polar residues" evidence="17">
    <location>
        <begin position="192"/>
        <end position="203"/>
    </location>
</feature>
<dbReference type="GO" id="GO:0030335">
    <property type="term" value="P:positive regulation of cell migration"/>
    <property type="evidence" value="ECO:0007669"/>
    <property type="project" value="Ensembl"/>
</dbReference>
<dbReference type="GO" id="GO:0005769">
    <property type="term" value="C:early endosome"/>
    <property type="evidence" value="ECO:0007669"/>
    <property type="project" value="Ensembl"/>
</dbReference>
<dbReference type="GO" id="GO:0004859">
    <property type="term" value="F:phospholipase inhibitor activity"/>
    <property type="evidence" value="ECO:0007669"/>
    <property type="project" value="Ensembl"/>
</dbReference>
<accession>A0A8D2B148</accession>
<dbReference type="GO" id="GO:0050996">
    <property type="term" value="P:positive regulation of lipid catabolic process"/>
    <property type="evidence" value="ECO:0007669"/>
    <property type="project" value="Ensembl"/>
</dbReference>
<dbReference type="CDD" id="cd00087">
    <property type="entry name" value="FReD"/>
    <property type="match status" value="1"/>
</dbReference>
<dbReference type="GO" id="GO:0030027">
    <property type="term" value="C:lamellipodium"/>
    <property type="evidence" value="ECO:0007669"/>
    <property type="project" value="UniProtKB-SubCell"/>
</dbReference>
<organism evidence="20 21">
    <name type="scientific">Sciurus vulgaris</name>
    <name type="common">Eurasian red squirrel</name>
    <dbReference type="NCBI Taxonomy" id="55149"/>
    <lineage>
        <taxon>Eukaryota</taxon>
        <taxon>Metazoa</taxon>
        <taxon>Chordata</taxon>
        <taxon>Craniata</taxon>
        <taxon>Vertebrata</taxon>
        <taxon>Euteleostomi</taxon>
        <taxon>Mammalia</taxon>
        <taxon>Eutheria</taxon>
        <taxon>Euarchontoglires</taxon>
        <taxon>Glires</taxon>
        <taxon>Rodentia</taxon>
        <taxon>Sciuromorpha</taxon>
        <taxon>Sciuridae</taxon>
        <taxon>Sciurinae</taxon>
        <taxon>Sciurini</taxon>
        <taxon>Sciurus</taxon>
    </lineage>
</organism>
<keyword evidence="7" id="KW-0130">Cell adhesion</keyword>
<evidence type="ECO:0000256" key="2">
    <source>
        <dbReference type="ARBA" id="ARBA00004613"/>
    </source>
</evidence>
<dbReference type="InterPro" id="IPR002181">
    <property type="entry name" value="Fibrinogen_a/b/g_C_dom"/>
</dbReference>
<dbReference type="GO" id="GO:0006071">
    <property type="term" value="P:glycerol metabolic process"/>
    <property type="evidence" value="ECO:0007669"/>
    <property type="project" value="Ensembl"/>
</dbReference>
<proteinExistence type="predicted"/>
<feature type="signal peptide" evidence="18">
    <location>
        <begin position="1"/>
        <end position="16"/>
    </location>
</feature>
<reference evidence="20" key="3">
    <citation type="submission" date="2025-09" db="UniProtKB">
        <authorList>
            <consortium name="Ensembl"/>
        </authorList>
    </citation>
    <scope>IDENTIFICATION</scope>
</reference>
<dbReference type="OrthoDB" id="8866652at2759"/>
<reference evidence="20" key="2">
    <citation type="submission" date="2025-08" db="UniProtKB">
        <authorList>
            <consortium name="Ensembl"/>
        </authorList>
    </citation>
    <scope>IDENTIFICATION</scope>
</reference>
<evidence type="ECO:0000256" key="5">
    <source>
        <dbReference type="ARBA" id="ARBA00022674"/>
    </source>
</evidence>
<keyword evidence="21" id="KW-1185">Reference proteome</keyword>
<dbReference type="PANTHER" id="PTHR19143:SF222">
    <property type="entry name" value="ANGIOPOIETIN-RELATED PROTEIN 3"/>
    <property type="match status" value="1"/>
</dbReference>
<feature type="domain" description="Fibrinogen C-terminal" evidence="19">
    <location>
        <begin position="220"/>
        <end position="426"/>
    </location>
</feature>
<dbReference type="InterPro" id="IPR036056">
    <property type="entry name" value="Fibrinogen-like_C"/>
</dbReference>
<keyword evidence="3" id="KW-0964">Secreted</keyword>
<dbReference type="GO" id="GO:0090318">
    <property type="term" value="P:regulation of chylomicron remodeling"/>
    <property type="evidence" value="ECO:0007669"/>
    <property type="project" value="Ensembl"/>
</dbReference>
<dbReference type="GO" id="GO:0045766">
    <property type="term" value="P:positive regulation of angiogenesis"/>
    <property type="evidence" value="ECO:0007669"/>
    <property type="project" value="Ensembl"/>
</dbReference>
<dbReference type="GO" id="GO:0042632">
    <property type="term" value="P:cholesterol homeostasis"/>
    <property type="evidence" value="ECO:0007669"/>
    <property type="project" value="Ensembl"/>
</dbReference>
<keyword evidence="11" id="KW-0325">Glycoprotein</keyword>
<reference evidence="20" key="1">
    <citation type="submission" date="2020-06" db="EMBL/GenBank/DDBJ databases">
        <authorList>
            <consortium name="Wellcome Sanger Institute Data Sharing"/>
        </authorList>
    </citation>
    <scope>NUCLEOTIDE SEQUENCE [LARGE SCALE GENOMIC DNA]</scope>
</reference>
<dbReference type="Ensembl" id="ENSSVLT00005010485.1">
    <property type="protein sequence ID" value="ENSSVLP00005009472.1"/>
    <property type="gene ID" value="ENSSVLG00005007525.1"/>
</dbReference>
<evidence type="ECO:0000259" key="19">
    <source>
        <dbReference type="PROSITE" id="PS51406"/>
    </source>
</evidence>
<dbReference type="GO" id="GO:0055091">
    <property type="term" value="P:phospholipid homeostasis"/>
    <property type="evidence" value="ECO:0007669"/>
    <property type="project" value="Ensembl"/>
</dbReference>
<dbReference type="GO" id="GO:0035473">
    <property type="term" value="F:lipase binding"/>
    <property type="evidence" value="ECO:0007669"/>
    <property type="project" value="Ensembl"/>
</dbReference>
<dbReference type="GO" id="GO:0070328">
    <property type="term" value="P:triglyceride homeostasis"/>
    <property type="evidence" value="ECO:0007669"/>
    <property type="project" value="Ensembl"/>
</dbReference>
<dbReference type="InterPro" id="IPR050373">
    <property type="entry name" value="Fibrinogen_C-term_domain"/>
</dbReference>
<dbReference type="GO" id="GO:0005794">
    <property type="term" value="C:Golgi apparatus"/>
    <property type="evidence" value="ECO:0007669"/>
    <property type="project" value="Ensembl"/>
</dbReference>
<evidence type="ECO:0000256" key="16">
    <source>
        <dbReference type="SAM" id="Coils"/>
    </source>
</evidence>
<gene>
    <name evidence="20" type="primary">ANGPTL3</name>
</gene>
<evidence type="ECO:0000256" key="13">
    <source>
        <dbReference type="ARBA" id="ARBA00062950"/>
    </source>
</evidence>
<evidence type="ECO:0000256" key="12">
    <source>
        <dbReference type="ARBA" id="ARBA00023273"/>
    </source>
</evidence>
<dbReference type="GO" id="GO:0007160">
    <property type="term" value="P:cell-matrix adhesion"/>
    <property type="evidence" value="ECO:0007669"/>
    <property type="project" value="Ensembl"/>
</dbReference>
<protein>
    <recommendedName>
        <fullName evidence="14">Angiopoietin-related protein 3</fullName>
    </recommendedName>
    <alternativeName>
        <fullName evidence="15">Angiopoietin-like protein 3</fullName>
    </alternativeName>
</protein>
<dbReference type="Proteomes" id="UP000694564">
    <property type="component" value="Chromosome 1"/>
</dbReference>
<dbReference type="FunFam" id="3.90.215.10:FF:000008">
    <property type="entry name" value="Angiopoietin like 3"/>
    <property type="match status" value="1"/>
</dbReference>
<evidence type="ECO:0000256" key="1">
    <source>
        <dbReference type="ARBA" id="ARBA00004510"/>
    </source>
</evidence>
<dbReference type="GO" id="GO:0010903">
    <property type="term" value="P:negative regulation of very-low-density lipoprotein particle remodeling"/>
    <property type="evidence" value="ECO:0007669"/>
    <property type="project" value="Ensembl"/>
</dbReference>
<keyword evidence="4" id="KW-0037">Angiogenesis</keyword>
<evidence type="ECO:0000313" key="20">
    <source>
        <dbReference type="Ensembl" id="ENSSVLP00005009472.1"/>
    </source>
</evidence>
<dbReference type="Pfam" id="PF00147">
    <property type="entry name" value="Fibrinogen_C"/>
    <property type="match status" value="1"/>
</dbReference>
<evidence type="ECO:0000256" key="11">
    <source>
        <dbReference type="ARBA" id="ARBA00023180"/>
    </source>
</evidence>
<dbReference type="GO" id="GO:0005178">
    <property type="term" value="F:integrin binding"/>
    <property type="evidence" value="ECO:0007669"/>
    <property type="project" value="Ensembl"/>
</dbReference>
<feature type="region of interest" description="Disordered" evidence="17">
    <location>
        <begin position="187"/>
        <end position="218"/>
    </location>
</feature>
<dbReference type="GO" id="GO:0006631">
    <property type="term" value="P:fatty acid metabolic process"/>
    <property type="evidence" value="ECO:0007669"/>
    <property type="project" value="Ensembl"/>
</dbReference>
<dbReference type="GO" id="GO:0009986">
    <property type="term" value="C:cell surface"/>
    <property type="evidence" value="ECO:0007669"/>
    <property type="project" value="Ensembl"/>
</dbReference>
<dbReference type="GO" id="GO:0008203">
    <property type="term" value="P:cholesterol metabolic process"/>
    <property type="evidence" value="ECO:0007669"/>
    <property type="project" value="Ensembl"/>
</dbReference>
<evidence type="ECO:0000256" key="10">
    <source>
        <dbReference type="ARBA" id="ARBA00023157"/>
    </source>
</evidence>
<evidence type="ECO:0000256" key="17">
    <source>
        <dbReference type="SAM" id="MobiDB-lite"/>
    </source>
</evidence>
<dbReference type="AlphaFoldDB" id="A0A8D2B148"/>
<dbReference type="GO" id="GO:0008083">
    <property type="term" value="F:growth factor activity"/>
    <property type="evidence" value="ECO:0007669"/>
    <property type="project" value="Ensembl"/>
</dbReference>
<keyword evidence="6 18" id="KW-0732">Signal</keyword>
<dbReference type="GO" id="GO:0001525">
    <property type="term" value="P:angiogenesis"/>
    <property type="evidence" value="ECO:0007669"/>
    <property type="project" value="UniProtKB-KW"/>
</dbReference>
<dbReference type="PROSITE" id="PS51406">
    <property type="entry name" value="FIBRINOGEN_C_2"/>
    <property type="match status" value="1"/>
</dbReference>
<evidence type="ECO:0000256" key="6">
    <source>
        <dbReference type="ARBA" id="ARBA00022729"/>
    </source>
</evidence>
<dbReference type="PANTHER" id="PTHR19143">
    <property type="entry name" value="FIBRINOGEN/TENASCIN/ANGIOPOEITIN"/>
    <property type="match status" value="1"/>
</dbReference>
<dbReference type="GO" id="GO:0005615">
    <property type="term" value="C:extracellular space"/>
    <property type="evidence" value="ECO:0007669"/>
    <property type="project" value="Ensembl"/>
</dbReference>
<dbReference type="GO" id="GO:0009395">
    <property type="term" value="P:phospholipid catabolic process"/>
    <property type="evidence" value="ECO:0007669"/>
    <property type="project" value="Ensembl"/>
</dbReference>
<evidence type="ECO:0000256" key="7">
    <source>
        <dbReference type="ARBA" id="ARBA00022889"/>
    </source>
</evidence>
<dbReference type="SMART" id="SM00186">
    <property type="entry name" value="FBG"/>
    <property type="match status" value="1"/>
</dbReference>
<dbReference type="GO" id="GO:0019915">
    <property type="term" value="P:lipid storage"/>
    <property type="evidence" value="ECO:0007669"/>
    <property type="project" value="Ensembl"/>
</dbReference>
<feature type="coiled-coil region" evidence="16">
    <location>
        <begin position="82"/>
        <end position="127"/>
    </location>
</feature>
<dbReference type="GO" id="GO:0048844">
    <property type="term" value="P:artery morphogenesis"/>
    <property type="evidence" value="ECO:0007669"/>
    <property type="project" value="Ensembl"/>
</dbReference>
<comment type="subunit">
    <text evidence="13">Interacts with ANGPTL8. Interacts with ITGB3.</text>
</comment>
<evidence type="ECO:0000256" key="9">
    <source>
        <dbReference type="ARBA" id="ARBA00023098"/>
    </source>
</evidence>
<keyword evidence="10" id="KW-1015">Disulfide bond</keyword>
<evidence type="ECO:0000256" key="4">
    <source>
        <dbReference type="ARBA" id="ARBA00022657"/>
    </source>
</evidence>
<comment type="subcellular location">
    <subcellularLocation>
        <location evidence="1">Cell projection</location>
        <location evidence="1">Lamellipodium</location>
    </subcellularLocation>
    <subcellularLocation>
        <location evidence="2">Secreted</location>
    </subcellularLocation>
</comment>
<feature type="chain" id="PRO_5034583840" description="Angiopoietin-related protein 3" evidence="18">
    <location>
        <begin position="17"/>
        <end position="431"/>
    </location>
</feature>
<evidence type="ECO:0000313" key="21">
    <source>
        <dbReference type="Proteomes" id="UP000694564"/>
    </source>
</evidence>
<keyword evidence="9" id="KW-0443">Lipid metabolism</keyword>
<dbReference type="Gene3D" id="3.90.215.10">
    <property type="entry name" value="Gamma Fibrinogen, chain A, domain 1"/>
    <property type="match status" value="1"/>
</dbReference>
<evidence type="ECO:0000256" key="3">
    <source>
        <dbReference type="ARBA" id="ARBA00022525"/>
    </source>
</evidence>
<dbReference type="SUPFAM" id="SSF56496">
    <property type="entry name" value="Fibrinogen C-terminal domain-like"/>
    <property type="match status" value="1"/>
</dbReference>
<evidence type="ECO:0000256" key="18">
    <source>
        <dbReference type="SAM" id="SignalP"/>
    </source>
</evidence>
<dbReference type="GeneTree" id="ENSGT00940000156746"/>
<evidence type="ECO:0000256" key="14">
    <source>
        <dbReference type="ARBA" id="ARBA00069520"/>
    </source>
</evidence>
<keyword evidence="12" id="KW-0966">Cell projection</keyword>
<name>A0A8D2B148_SCIVU</name>
<keyword evidence="5" id="KW-0358">Heparin-binding</keyword>
<dbReference type="InterPro" id="IPR014716">
    <property type="entry name" value="Fibrinogen_a/b/g_C_1"/>
</dbReference>
<sequence>MFTVKLLLFIVPLVISSRIDHANSSLDSTSSEPKSRFAMLDDVKILANGLLQLGHGLKDFVHKTKGQINDIFQKLNIFGSELRKTTSKLQVKNEEVKNMSLELNSKLESLLEEKILLQKKVRYLEEQLTNLIQNQPEIQEHPEVTSLKTFVEQQDNSIKDLLQTVEEQYKQLNQQHSQIKEIENQLRKTGIQEPTENSLSSKSRAPRTTPPFQMNEMKNTEQDGIPADCSAIYNRGEHTSGIYTIRPRNSQAFDVYCEIKSGKTCLRRKWANYRYGFGRLDGEFWLGLEKIYSIVKNSHYILQIELEDWKDNKHYIEYSFHLGNLETNYTLHLVEIAGNVPKSLPEHKDLMFSTWDHKAKGHFNCPEIYSGGWWWHDVCGENNLNGKYNKPRAKSKPEKRRGICWRSENGRLYSIKSTKMLIHPVDLESFE</sequence>
<dbReference type="GO" id="GO:0008201">
    <property type="term" value="F:heparin binding"/>
    <property type="evidence" value="ECO:0007669"/>
    <property type="project" value="UniProtKB-KW"/>
</dbReference>
<evidence type="ECO:0000256" key="8">
    <source>
        <dbReference type="ARBA" id="ARBA00023054"/>
    </source>
</evidence>
<keyword evidence="8 16" id="KW-0175">Coiled coil</keyword>